<comment type="caution">
    <text evidence="1">The sequence shown here is derived from an EMBL/GenBank/DDBJ whole genome shotgun (WGS) entry which is preliminary data.</text>
</comment>
<accession>A0AAE3P0S2</accession>
<keyword evidence="2" id="KW-1185">Reference proteome</keyword>
<reference evidence="1" key="1">
    <citation type="submission" date="2023-03" db="EMBL/GenBank/DDBJ databases">
        <title>Stygiobacter electus gen. nov., sp. nov., facultatively anaerobic thermotolerant bacterium of the class Ignavibacteria from a well of Yessentuki mineral water deposit.</title>
        <authorList>
            <person name="Podosokorskaya O.A."/>
            <person name="Elcheninov A.G."/>
            <person name="Petrova N.F."/>
            <person name="Zavarzina D.G."/>
            <person name="Kublanov I.V."/>
            <person name="Merkel A.Y."/>
        </authorList>
    </citation>
    <scope>NUCLEOTIDE SEQUENCE</scope>
    <source>
        <strain evidence="1">09-Me</strain>
    </source>
</reference>
<gene>
    <name evidence="1" type="ORF">P0M35_02090</name>
</gene>
<proteinExistence type="predicted"/>
<dbReference type="RefSeq" id="WP_321534694.1">
    <property type="nucleotide sequence ID" value="NZ_JARGDL010000002.1"/>
</dbReference>
<organism evidence="1 2">
    <name type="scientific">Stygiobacter electus</name>
    <dbReference type="NCBI Taxonomy" id="3032292"/>
    <lineage>
        <taxon>Bacteria</taxon>
        <taxon>Pseudomonadati</taxon>
        <taxon>Ignavibacteriota</taxon>
        <taxon>Ignavibacteria</taxon>
        <taxon>Ignavibacteriales</taxon>
        <taxon>Melioribacteraceae</taxon>
        <taxon>Stygiobacter</taxon>
    </lineage>
</organism>
<dbReference type="EMBL" id="JARGDL010000002">
    <property type="protein sequence ID" value="MDF1610928.1"/>
    <property type="molecule type" value="Genomic_DNA"/>
</dbReference>
<dbReference type="Proteomes" id="UP001221302">
    <property type="component" value="Unassembled WGS sequence"/>
</dbReference>
<protein>
    <submittedName>
        <fullName evidence="1">Uncharacterized protein</fullName>
    </submittedName>
</protein>
<evidence type="ECO:0000313" key="1">
    <source>
        <dbReference type="EMBL" id="MDF1610928.1"/>
    </source>
</evidence>
<evidence type="ECO:0000313" key="2">
    <source>
        <dbReference type="Proteomes" id="UP001221302"/>
    </source>
</evidence>
<name>A0AAE3P0S2_9BACT</name>
<dbReference type="AlphaFoldDB" id="A0AAE3P0S2"/>
<sequence length="250" mass="29109">MKLFLPQNVFTHFLINHIPKDVEVNFKPSSLLSKELEFNTQAISLIPSLYLINHRTFFVSSKIGISFDGLLSNSYFYFIDNQKKFEKIFLHGDVSINEFILTKILFDEKFSSNVELILDTKNEINPDHNYIICGDYNFTSTSFEKGISLADEISDFLNLPYVNYLFVSQDKEQLIEFQNLFSDLDLKIENSAESSLENLKLPQKSQNFISENLGSVYYELTENEQDGFNELIKLIYYHGIVDDMFDVKFI</sequence>